<dbReference type="VEuPathDB" id="FungiDB:RhiirA1_388560"/>
<name>A0A2I1HUN5_9GLOM</name>
<gene>
    <name evidence="1" type="ORF">RhiirA4_489297</name>
</gene>
<organism evidence="1 2">
    <name type="scientific">Rhizophagus irregularis</name>
    <dbReference type="NCBI Taxonomy" id="588596"/>
    <lineage>
        <taxon>Eukaryota</taxon>
        <taxon>Fungi</taxon>
        <taxon>Fungi incertae sedis</taxon>
        <taxon>Mucoromycota</taxon>
        <taxon>Glomeromycotina</taxon>
        <taxon>Glomeromycetes</taxon>
        <taxon>Glomerales</taxon>
        <taxon>Glomeraceae</taxon>
        <taxon>Rhizophagus</taxon>
    </lineage>
</organism>
<dbReference type="AlphaFoldDB" id="A0A2I1HUN5"/>
<dbReference type="VEuPathDB" id="FungiDB:RhiirFUN_007373"/>
<dbReference type="EMBL" id="LLXI01007446">
    <property type="protein sequence ID" value="PKY62590.1"/>
    <property type="molecule type" value="Genomic_DNA"/>
</dbReference>
<protein>
    <submittedName>
        <fullName evidence="1">Uncharacterized protein</fullName>
    </submittedName>
</protein>
<evidence type="ECO:0000313" key="2">
    <source>
        <dbReference type="Proteomes" id="UP000234323"/>
    </source>
</evidence>
<accession>A0A2I1HUN5</accession>
<reference evidence="1 2" key="1">
    <citation type="submission" date="2015-10" db="EMBL/GenBank/DDBJ databases">
        <title>Genome analyses suggest a sexual origin of heterokaryosis in a supposedly ancient asexual fungus.</title>
        <authorList>
            <person name="Ropars J."/>
            <person name="Sedzielewska K."/>
            <person name="Noel J."/>
            <person name="Charron P."/>
            <person name="Farinelli L."/>
            <person name="Marton T."/>
            <person name="Kruger M."/>
            <person name="Pelin A."/>
            <person name="Brachmann A."/>
            <person name="Corradi N."/>
        </authorList>
    </citation>
    <scope>NUCLEOTIDE SEQUENCE [LARGE SCALE GENOMIC DNA]</scope>
    <source>
        <strain evidence="1 2">A4</strain>
    </source>
</reference>
<comment type="caution">
    <text evidence="1">The sequence shown here is derived from an EMBL/GenBank/DDBJ whole genome shotgun (WGS) entry which is preliminary data.</text>
</comment>
<dbReference type="VEuPathDB" id="FungiDB:FUN_005023"/>
<keyword evidence="2" id="KW-1185">Reference proteome</keyword>
<dbReference type="Proteomes" id="UP000234323">
    <property type="component" value="Unassembled WGS sequence"/>
</dbReference>
<proteinExistence type="predicted"/>
<sequence length="86" mass="9966">MGVIYVEIPSESKDKNIECFGEIFGKSLNFKFEKHISISAQFMKKILGDNNKIDKYPKWIKALEAFKNANAVYKAKYNKLPVIIYD</sequence>
<evidence type="ECO:0000313" key="1">
    <source>
        <dbReference type="EMBL" id="PKY62590.1"/>
    </source>
</evidence>